<proteinExistence type="predicted"/>
<accession>H6RM79</accession>
<dbReference type="InterPro" id="IPR039498">
    <property type="entry name" value="NTP_transf_5"/>
</dbReference>
<organism evidence="2 3">
    <name type="scientific">Blastococcus saxobsidens (strain DD2)</name>
    <dbReference type="NCBI Taxonomy" id="1146883"/>
    <lineage>
        <taxon>Bacteria</taxon>
        <taxon>Bacillati</taxon>
        <taxon>Actinomycetota</taxon>
        <taxon>Actinomycetes</taxon>
        <taxon>Geodermatophilales</taxon>
        <taxon>Geodermatophilaceae</taxon>
        <taxon>Blastococcus</taxon>
    </lineage>
</organism>
<dbReference type="HOGENOM" id="CLU_862411_0_0_11"/>
<evidence type="ECO:0000313" key="2">
    <source>
        <dbReference type="EMBL" id="CCG01321.1"/>
    </source>
</evidence>
<dbReference type="KEGG" id="bsd:BLASA_0344"/>
<reference evidence="3" key="2">
    <citation type="submission" date="2012-02" db="EMBL/GenBank/DDBJ databases">
        <title>Complete genome sequence of Blastococcus saxobsidens strain DD2.</title>
        <authorList>
            <person name="Genoscope."/>
        </authorList>
    </citation>
    <scope>NUCLEOTIDE SEQUENCE [LARGE SCALE GENOMIC DNA]</scope>
    <source>
        <strain evidence="3">DD2</strain>
    </source>
</reference>
<sequence length="322" mass="34846">MSPPPDDVLTAVAAAGLPGSLRELPQREIHEPLAGDLVAAVRPHRLAGLLLGTVQREELVLPPAATAALAETHTQDMATCLRLEHALLSVAELLDQAGVPFRVLGGTAAAQLQYRDPAMRPFHRLSLLVQPPQLPDATELLRGTGWTERPSDAAAVPGTTLTGPTGLRLDLHDALPMPVPGVEVDPAGLWGEGREFRLGGRSLRTLADEERLLHACGMVVAGSSSLVAHRDLAELVLFGEWLQPRLMHLSKVWNAHALLARAVTSVWRRFALADVTALSVWAEGWQSSTQTSPYRRGHRTPSDSSLRLRRPGWLQGPSAKRR</sequence>
<dbReference type="STRING" id="1146883.BLASA_0344"/>
<dbReference type="Proteomes" id="UP000007517">
    <property type="component" value="Chromosome"/>
</dbReference>
<dbReference type="EMBL" id="FO117623">
    <property type="protein sequence ID" value="CCG01321.1"/>
    <property type="molecule type" value="Genomic_DNA"/>
</dbReference>
<reference evidence="2 3" key="1">
    <citation type="journal article" date="2012" name="J. Bacteriol.">
        <title>Genome Sequence of Blastococcus saxobsidens DD2, a Stone-Inhabiting Bacterium.</title>
        <authorList>
            <person name="Chouaia B."/>
            <person name="Crotti E."/>
            <person name="Brusetti L."/>
            <person name="Daffonchio D."/>
            <person name="Essoussi I."/>
            <person name="Nouioui I."/>
            <person name="Sbissi I."/>
            <person name="Ghodhbane-Gtari F."/>
            <person name="Gtari M."/>
            <person name="Vacherie B."/>
            <person name="Barbe V."/>
            <person name="Medigue C."/>
            <person name="Gury J."/>
            <person name="Pujic P."/>
            <person name="Normand P."/>
        </authorList>
    </citation>
    <scope>NUCLEOTIDE SEQUENCE [LARGE SCALE GENOMIC DNA]</scope>
    <source>
        <strain evidence="2 3">DD2</strain>
    </source>
</reference>
<feature type="region of interest" description="Disordered" evidence="1">
    <location>
        <begin position="289"/>
        <end position="322"/>
    </location>
</feature>
<dbReference type="Pfam" id="PF14907">
    <property type="entry name" value="NTP_transf_5"/>
    <property type="match status" value="1"/>
</dbReference>
<evidence type="ECO:0000256" key="1">
    <source>
        <dbReference type="SAM" id="MobiDB-lite"/>
    </source>
</evidence>
<protein>
    <submittedName>
        <fullName evidence="2">Uncharacterized protein</fullName>
    </submittedName>
</protein>
<dbReference type="AlphaFoldDB" id="H6RM79"/>
<dbReference type="RefSeq" id="WP_014374238.1">
    <property type="nucleotide sequence ID" value="NC_016943.1"/>
</dbReference>
<gene>
    <name evidence="2" type="ordered locus">BLASA_0344</name>
</gene>
<name>H6RM79_BLASD</name>
<keyword evidence="3" id="KW-1185">Reference proteome</keyword>
<evidence type="ECO:0000313" key="3">
    <source>
        <dbReference type="Proteomes" id="UP000007517"/>
    </source>
</evidence>